<feature type="region of interest" description="Disordered" evidence="2">
    <location>
        <begin position="30"/>
        <end position="61"/>
    </location>
</feature>
<keyword evidence="1" id="KW-0863">Zinc-finger</keyword>
<dbReference type="HOGENOM" id="CLU_847400_0_0_1"/>
<name>S8F184_FOMSC</name>
<dbReference type="PROSITE" id="PS50157">
    <property type="entry name" value="ZINC_FINGER_C2H2_2"/>
    <property type="match status" value="1"/>
</dbReference>
<feature type="domain" description="C2H2-type" evidence="3">
    <location>
        <begin position="287"/>
        <end position="318"/>
    </location>
</feature>
<dbReference type="Proteomes" id="UP000015241">
    <property type="component" value="Unassembled WGS sequence"/>
</dbReference>
<dbReference type="AlphaFoldDB" id="S8F184"/>
<sequence>MSSPYQPRYGLQRRNMTGAELGAYPNYDNTLHMEGGNSASPNGSEGMAFDPSDGDGAWRDQYQGSHLLPTEFVMDDYQRPVRQREVRTESCPSMAQSDIDYCHQTFGMQPHWQHPILPAQPTHLLFSPQVPAPIETYHVSNEAGLGTSLLNQYAAAPTPSTQTYYYANGLHGMALQAPAAMYVSVPPFVPESPAQSEPPSATGESSYVLCYLGDSCHRLHTDTLKQKISDTRKHITEFHVPHRALQWIDKKVLCSWNDGNGPCTTRLSSEGQLAKHVATVHFQLLRVQCDGCKEWFSRRDPLKRHLEEGHCPHGARVPLTNMDDSSYR</sequence>
<dbReference type="GO" id="GO:0008270">
    <property type="term" value="F:zinc ion binding"/>
    <property type="evidence" value="ECO:0007669"/>
    <property type="project" value="UniProtKB-KW"/>
</dbReference>
<keyword evidence="1" id="KW-0479">Metal-binding</keyword>
<dbReference type="InterPro" id="IPR013087">
    <property type="entry name" value="Znf_C2H2_type"/>
</dbReference>
<dbReference type="EMBL" id="KE504204">
    <property type="protein sequence ID" value="EPS95600.1"/>
    <property type="molecule type" value="Genomic_DNA"/>
</dbReference>
<evidence type="ECO:0000259" key="3">
    <source>
        <dbReference type="PROSITE" id="PS50157"/>
    </source>
</evidence>
<proteinExistence type="predicted"/>
<reference evidence="4 5" key="1">
    <citation type="journal article" date="2012" name="Science">
        <title>The Paleozoic origin of enzymatic lignin decomposition reconstructed from 31 fungal genomes.</title>
        <authorList>
            <person name="Floudas D."/>
            <person name="Binder M."/>
            <person name="Riley R."/>
            <person name="Barry K."/>
            <person name="Blanchette R.A."/>
            <person name="Henrissat B."/>
            <person name="Martinez A.T."/>
            <person name="Otillar R."/>
            <person name="Spatafora J.W."/>
            <person name="Yadav J.S."/>
            <person name="Aerts A."/>
            <person name="Benoit I."/>
            <person name="Boyd A."/>
            <person name="Carlson A."/>
            <person name="Copeland A."/>
            <person name="Coutinho P.M."/>
            <person name="de Vries R.P."/>
            <person name="Ferreira P."/>
            <person name="Findley K."/>
            <person name="Foster B."/>
            <person name="Gaskell J."/>
            <person name="Glotzer D."/>
            <person name="Gorecki P."/>
            <person name="Heitman J."/>
            <person name="Hesse C."/>
            <person name="Hori C."/>
            <person name="Igarashi K."/>
            <person name="Jurgens J.A."/>
            <person name="Kallen N."/>
            <person name="Kersten P."/>
            <person name="Kohler A."/>
            <person name="Kuees U."/>
            <person name="Kumar T.K.A."/>
            <person name="Kuo A."/>
            <person name="LaButti K."/>
            <person name="Larrondo L.F."/>
            <person name="Lindquist E."/>
            <person name="Ling A."/>
            <person name="Lombard V."/>
            <person name="Lucas S."/>
            <person name="Lundell T."/>
            <person name="Martin R."/>
            <person name="McLaughlin D.J."/>
            <person name="Morgenstern I."/>
            <person name="Morin E."/>
            <person name="Murat C."/>
            <person name="Nagy L.G."/>
            <person name="Nolan M."/>
            <person name="Ohm R.A."/>
            <person name="Patyshakuliyeva A."/>
            <person name="Rokas A."/>
            <person name="Ruiz-Duenas F.J."/>
            <person name="Sabat G."/>
            <person name="Salamov A."/>
            <person name="Samejima M."/>
            <person name="Schmutz J."/>
            <person name="Slot J.C."/>
            <person name="St John F."/>
            <person name="Stenlid J."/>
            <person name="Sun H."/>
            <person name="Sun S."/>
            <person name="Syed K."/>
            <person name="Tsang A."/>
            <person name="Wiebenga A."/>
            <person name="Young D."/>
            <person name="Pisabarro A."/>
            <person name="Eastwood D.C."/>
            <person name="Martin F."/>
            <person name="Cullen D."/>
            <person name="Grigoriev I.V."/>
            <person name="Hibbett D.S."/>
        </authorList>
    </citation>
    <scope>NUCLEOTIDE SEQUENCE</scope>
    <source>
        <strain evidence="5">FP-58527</strain>
    </source>
</reference>
<dbReference type="PROSITE" id="PS00028">
    <property type="entry name" value="ZINC_FINGER_C2H2_1"/>
    <property type="match status" value="1"/>
</dbReference>
<dbReference type="OrthoDB" id="6910977at2759"/>
<evidence type="ECO:0000313" key="5">
    <source>
        <dbReference type="Proteomes" id="UP000015241"/>
    </source>
</evidence>
<organism evidence="4 5">
    <name type="scientific">Fomitopsis schrenkii</name>
    <name type="common">Brown rot fungus</name>
    <dbReference type="NCBI Taxonomy" id="2126942"/>
    <lineage>
        <taxon>Eukaryota</taxon>
        <taxon>Fungi</taxon>
        <taxon>Dikarya</taxon>
        <taxon>Basidiomycota</taxon>
        <taxon>Agaricomycotina</taxon>
        <taxon>Agaricomycetes</taxon>
        <taxon>Polyporales</taxon>
        <taxon>Fomitopsis</taxon>
    </lineage>
</organism>
<accession>S8F184</accession>
<evidence type="ECO:0000256" key="2">
    <source>
        <dbReference type="SAM" id="MobiDB-lite"/>
    </source>
</evidence>
<evidence type="ECO:0000313" key="4">
    <source>
        <dbReference type="EMBL" id="EPS95600.1"/>
    </source>
</evidence>
<dbReference type="InParanoid" id="S8F184"/>
<gene>
    <name evidence="4" type="ORF">FOMPIDRAFT_1054037</name>
</gene>
<keyword evidence="1" id="KW-0862">Zinc</keyword>
<evidence type="ECO:0000256" key="1">
    <source>
        <dbReference type="PROSITE-ProRule" id="PRU00042"/>
    </source>
</evidence>
<keyword evidence="5" id="KW-1185">Reference proteome</keyword>
<protein>
    <recommendedName>
        <fullName evidence="3">C2H2-type domain-containing protein</fullName>
    </recommendedName>
</protein>
<dbReference type="Gene3D" id="3.30.160.60">
    <property type="entry name" value="Classic Zinc Finger"/>
    <property type="match status" value="1"/>
</dbReference>